<evidence type="ECO:0000313" key="3">
    <source>
        <dbReference type="EMBL" id="VTP59945.1"/>
    </source>
</evidence>
<feature type="chain" id="PRO_5020276312" evidence="2">
    <location>
        <begin position="21"/>
        <end position="49"/>
    </location>
</feature>
<dbReference type="EMBL" id="LR590463">
    <property type="protein sequence ID" value="VTP59945.1"/>
    <property type="molecule type" value="Genomic_DNA"/>
</dbReference>
<evidence type="ECO:0000256" key="2">
    <source>
        <dbReference type="SAM" id="SignalP"/>
    </source>
</evidence>
<feature type="compositionally biased region" description="Polar residues" evidence="1">
    <location>
        <begin position="38"/>
        <end position="49"/>
    </location>
</feature>
<feature type="signal peptide" evidence="2">
    <location>
        <begin position="1"/>
        <end position="20"/>
    </location>
</feature>
<dbReference type="Proteomes" id="UP000307968">
    <property type="component" value="Chromosome"/>
</dbReference>
<keyword evidence="2" id="KW-0732">Signal</keyword>
<protein>
    <submittedName>
        <fullName evidence="3">Putative mechanosensitive channel protein</fullName>
    </submittedName>
</protein>
<accession>A0A4U9H8U4</accession>
<name>A0A4U9H8U4_SERRU</name>
<feature type="region of interest" description="Disordered" evidence="1">
    <location>
        <begin position="30"/>
        <end position="49"/>
    </location>
</feature>
<sequence length="49" mass="5205">MRLIITTLLLGCLLAQPALAAALPSESQLKQELKQAESNKNAANQAETV</sequence>
<evidence type="ECO:0000313" key="4">
    <source>
        <dbReference type="Proteomes" id="UP000307968"/>
    </source>
</evidence>
<dbReference type="AlphaFoldDB" id="A0A4U9H8U4"/>
<gene>
    <name evidence="3" type="ORF">NCTC12971_00396</name>
</gene>
<proteinExistence type="predicted"/>
<reference evidence="3 4" key="1">
    <citation type="submission" date="2019-05" db="EMBL/GenBank/DDBJ databases">
        <authorList>
            <consortium name="Pathogen Informatics"/>
        </authorList>
    </citation>
    <scope>NUCLEOTIDE SEQUENCE [LARGE SCALE GENOMIC DNA]</scope>
    <source>
        <strain evidence="3 4">NCTC12971</strain>
    </source>
</reference>
<evidence type="ECO:0000256" key="1">
    <source>
        <dbReference type="SAM" id="MobiDB-lite"/>
    </source>
</evidence>
<organism evidence="3 4">
    <name type="scientific">Serratia rubidaea</name>
    <name type="common">Serratia marinorubra</name>
    <dbReference type="NCBI Taxonomy" id="61652"/>
    <lineage>
        <taxon>Bacteria</taxon>
        <taxon>Pseudomonadati</taxon>
        <taxon>Pseudomonadota</taxon>
        <taxon>Gammaproteobacteria</taxon>
        <taxon>Enterobacterales</taxon>
        <taxon>Yersiniaceae</taxon>
        <taxon>Serratia</taxon>
    </lineage>
</organism>